<dbReference type="Gene3D" id="3.30.450.40">
    <property type="match status" value="1"/>
</dbReference>
<reference evidence="3 4" key="1">
    <citation type="journal article" date="2013" name="Genome Announc.">
        <title>Draft Genome Sequence of Cesiribacter andamanensis Strain AMV16T, Isolated from a Soil Sample from a Mud Volcano in the Andaman Islands, India.</title>
        <authorList>
            <person name="Shivaji S."/>
            <person name="Ara S."/>
            <person name="Begum Z."/>
            <person name="Srinivas T.N."/>
            <person name="Singh A."/>
            <person name="Kumar Pinnaka A."/>
        </authorList>
    </citation>
    <scope>NUCLEOTIDE SEQUENCE [LARGE SCALE GENOMIC DNA]</scope>
    <source>
        <strain evidence="3 4">AMV16</strain>
    </source>
</reference>
<feature type="compositionally biased region" description="Basic and acidic residues" evidence="1">
    <location>
        <begin position="255"/>
        <end position="268"/>
    </location>
</feature>
<dbReference type="OrthoDB" id="1109395at2"/>
<accession>M7N822</accession>
<sequence length="364" mass="41149">MNVPFKLVKTETFEALQRAYQQLMASTKAATVFIKEIETGNLGATFQGESADSEGLREALLSMQLQLQKISEEEKERGWATHGMAMFAELLRSSSTSTAHFYQKIISTLVNYLEVNQGGLFLLDEQEGGSVTIELAACYAYNRQKHLKKQITPGEGLIGQCYLEKDTIYMTDIPQNYVNITSGLGTANPSCLVIVPLLLNKEVHGFLEIASFSTIKPHKVAFLERLGESIASTIANVKVNERTRRLLQDSQQQAEELRAQEEEMRQNMEELSATQENQNRLQRELIANEEELKKQLNALQEARAETEQVRQLEQERANKRIETQTKATEKLVAKFRQSEAALKAELQQLKEELNQLKAHNLQSA</sequence>
<feature type="domain" description="GAF" evidence="2">
    <location>
        <begin position="98"/>
        <end position="234"/>
    </location>
</feature>
<dbReference type="Proteomes" id="UP000011910">
    <property type="component" value="Unassembled WGS sequence"/>
</dbReference>
<feature type="region of interest" description="Disordered" evidence="1">
    <location>
        <begin position="250"/>
        <end position="278"/>
    </location>
</feature>
<dbReference type="STRING" id="1279009.ADICEAN_00014"/>
<organism evidence="3 4">
    <name type="scientific">Cesiribacter andamanensis AMV16</name>
    <dbReference type="NCBI Taxonomy" id="1279009"/>
    <lineage>
        <taxon>Bacteria</taxon>
        <taxon>Pseudomonadati</taxon>
        <taxon>Bacteroidota</taxon>
        <taxon>Cytophagia</taxon>
        <taxon>Cytophagales</taxon>
        <taxon>Cesiribacteraceae</taxon>
        <taxon>Cesiribacter</taxon>
    </lineage>
</organism>
<protein>
    <submittedName>
        <fullName evidence="3">Putative periplasmic ligand-binding sensor domain protein</fullName>
    </submittedName>
</protein>
<dbReference type="EMBL" id="AODQ01000001">
    <property type="protein sequence ID" value="EMR04743.1"/>
    <property type="molecule type" value="Genomic_DNA"/>
</dbReference>
<keyword evidence="4" id="KW-1185">Reference proteome</keyword>
<dbReference type="InterPro" id="IPR029016">
    <property type="entry name" value="GAF-like_dom_sf"/>
</dbReference>
<dbReference type="Pfam" id="PF13185">
    <property type="entry name" value="GAF_2"/>
    <property type="match status" value="1"/>
</dbReference>
<dbReference type="RefSeq" id="WP_009193428.1">
    <property type="nucleotide sequence ID" value="NZ_AODQ01000001.1"/>
</dbReference>
<comment type="caution">
    <text evidence="3">The sequence shown here is derived from an EMBL/GenBank/DDBJ whole genome shotgun (WGS) entry which is preliminary data.</text>
</comment>
<dbReference type="InterPro" id="IPR003018">
    <property type="entry name" value="GAF"/>
</dbReference>
<evidence type="ECO:0000259" key="2">
    <source>
        <dbReference type="Pfam" id="PF13185"/>
    </source>
</evidence>
<dbReference type="SUPFAM" id="SSF55781">
    <property type="entry name" value="GAF domain-like"/>
    <property type="match status" value="1"/>
</dbReference>
<evidence type="ECO:0000313" key="3">
    <source>
        <dbReference type="EMBL" id="EMR04743.1"/>
    </source>
</evidence>
<dbReference type="AlphaFoldDB" id="M7N822"/>
<proteinExistence type="predicted"/>
<evidence type="ECO:0000256" key="1">
    <source>
        <dbReference type="SAM" id="MobiDB-lite"/>
    </source>
</evidence>
<gene>
    <name evidence="3" type="ORF">ADICEAN_00014</name>
</gene>
<evidence type="ECO:0000313" key="4">
    <source>
        <dbReference type="Proteomes" id="UP000011910"/>
    </source>
</evidence>
<name>M7N822_9BACT</name>
<dbReference type="eggNOG" id="COG2203">
    <property type="taxonomic scope" value="Bacteria"/>
</dbReference>